<keyword evidence="4" id="KW-0812">Transmembrane</keyword>
<dbReference type="SUPFAM" id="SSF57184">
    <property type="entry name" value="Growth factor receptor domain"/>
    <property type="match status" value="1"/>
</dbReference>
<dbReference type="Proteomes" id="UP001295684">
    <property type="component" value="Unassembled WGS sequence"/>
</dbReference>
<evidence type="ECO:0008006" key="7">
    <source>
        <dbReference type="Google" id="ProtNLM"/>
    </source>
</evidence>
<feature type="transmembrane region" description="Helical" evidence="4">
    <location>
        <begin position="243"/>
        <end position="265"/>
    </location>
</feature>
<keyword evidence="1" id="KW-0732">Signal</keyword>
<evidence type="ECO:0000313" key="6">
    <source>
        <dbReference type="Proteomes" id="UP001295684"/>
    </source>
</evidence>
<evidence type="ECO:0000313" key="5">
    <source>
        <dbReference type="EMBL" id="CAI2386341.1"/>
    </source>
</evidence>
<feature type="transmembrane region" description="Helical" evidence="4">
    <location>
        <begin position="199"/>
        <end position="222"/>
    </location>
</feature>
<evidence type="ECO:0000256" key="1">
    <source>
        <dbReference type="ARBA" id="ARBA00022729"/>
    </source>
</evidence>
<keyword evidence="6" id="KW-1185">Reference proteome</keyword>
<accession>A0AAD1Y962</accession>
<sequence>MRRWSKNKKDAEDCDDGDTLSGDGCDYNCKVEDGYTCSGGSLTSPDVCTKKCSDENCITCNTNDITKCYVCQDGYKLQSNLTCLGSNVTQQVKQMGQATMAATGAASSVAIGISLLSFSSPMAIWFLANQFQLFSLFLLTNTALPVNVVEYIKGNSMFSFSMDFIPFTNAASNGVSKGFNKDQKHQELRDIGLESQSAFVNNLGCLITLFIFVFCHLVVYLLQSKSARMNSPLEVTKFSKFMIKLYKIFTLGVYIRFVLEAFQLIVMSSFSEIITLDVSEPLSVVSWALALLLFCLSVAYFGIAVVHTCKLQDDTERSESSKLEEFNSGLKNKKLAKMYTPMILLRRYLLVIWLVCMLKSDPIVIMSVIISLQVLYLFILMIAKPFEDRTNNVIELVNEIIFTILIGLLCRFNTEKAWNGSIDSIFISIMLFNTLIVTVILTISFIYKLKQKFSNQNQKRGSNKIANVSGITPPHFSTMHHPSNYASSLSGTSSIQLGLSKSKPIKPERVVDWNSSFKPSLKDHSPKEESKF</sequence>
<gene>
    <name evidence="5" type="ORF">ECRASSUSDP1_LOCUS27954</name>
</gene>
<evidence type="ECO:0000256" key="2">
    <source>
        <dbReference type="ARBA" id="ARBA00022737"/>
    </source>
</evidence>
<name>A0AAD1Y962_EUPCR</name>
<feature type="transmembrane region" description="Helical" evidence="4">
    <location>
        <begin position="338"/>
        <end position="357"/>
    </location>
</feature>
<feature type="transmembrane region" description="Helical" evidence="4">
    <location>
        <begin position="363"/>
        <end position="383"/>
    </location>
</feature>
<dbReference type="InterPro" id="IPR011936">
    <property type="entry name" value="Myxo_disulph_rpt"/>
</dbReference>
<dbReference type="NCBIfam" id="TIGR02232">
    <property type="entry name" value="myxo_disulf_rpt"/>
    <property type="match status" value="1"/>
</dbReference>
<dbReference type="EMBL" id="CAMPGE010028842">
    <property type="protein sequence ID" value="CAI2386341.1"/>
    <property type="molecule type" value="Genomic_DNA"/>
</dbReference>
<evidence type="ECO:0000256" key="3">
    <source>
        <dbReference type="ARBA" id="ARBA00023157"/>
    </source>
</evidence>
<feature type="transmembrane region" description="Helical" evidence="4">
    <location>
        <begin position="395"/>
        <end position="414"/>
    </location>
</feature>
<proteinExistence type="predicted"/>
<keyword evidence="4" id="KW-0472">Membrane</keyword>
<feature type="transmembrane region" description="Helical" evidence="4">
    <location>
        <begin position="285"/>
        <end position="307"/>
    </location>
</feature>
<dbReference type="AlphaFoldDB" id="A0AAD1Y962"/>
<protein>
    <recommendedName>
        <fullName evidence="7">TRP C-terminal domain-containing protein</fullName>
    </recommendedName>
</protein>
<feature type="transmembrane region" description="Helical" evidence="4">
    <location>
        <begin position="426"/>
        <end position="447"/>
    </location>
</feature>
<comment type="caution">
    <text evidence="5">The sequence shown here is derived from an EMBL/GenBank/DDBJ whole genome shotgun (WGS) entry which is preliminary data.</text>
</comment>
<reference evidence="5" key="1">
    <citation type="submission" date="2023-07" db="EMBL/GenBank/DDBJ databases">
        <authorList>
            <consortium name="AG Swart"/>
            <person name="Singh M."/>
            <person name="Singh A."/>
            <person name="Seah K."/>
            <person name="Emmerich C."/>
        </authorList>
    </citation>
    <scope>NUCLEOTIDE SEQUENCE</scope>
    <source>
        <strain evidence="5">DP1</strain>
    </source>
</reference>
<evidence type="ECO:0000256" key="4">
    <source>
        <dbReference type="SAM" id="Phobius"/>
    </source>
</evidence>
<feature type="transmembrane region" description="Helical" evidence="4">
    <location>
        <begin position="101"/>
        <end position="128"/>
    </location>
</feature>
<keyword evidence="2" id="KW-0677">Repeat</keyword>
<organism evidence="5 6">
    <name type="scientific">Euplotes crassus</name>
    <dbReference type="NCBI Taxonomy" id="5936"/>
    <lineage>
        <taxon>Eukaryota</taxon>
        <taxon>Sar</taxon>
        <taxon>Alveolata</taxon>
        <taxon>Ciliophora</taxon>
        <taxon>Intramacronucleata</taxon>
        <taxon>Spirotrichea</taxon>
        <taxon>Hypotrichia</taxon>
        <taxon>Euplotida</taxon>
        <taxon>Euplotidae</taxon>
        <taxon>Moneuplotes</taxon>
    </lineage>
</organism>
<dbReference type="InterPro" id="IPR009030">
    <property type="entry name" value="Growth_fac_rcpt_cys_sf"/>
</dbReference>
<keyword evidence="4" id="KW-1133">Transmembrane helix</keyword>
<keyword evidence="3" id="KW-1015">Disulfide bond</keyword>